<dbReference type="HOGENOM" id="CLU_2490572_0_0_2"/>
<dbReference type="AlphaFoldDB" id="A0A060HFX2"/>
<sequence length="86" mass="9216">MLCCVGLFAGVIAGAYLGVPWAPYLAIPLGAAGGLLGDITIFRAFERKRESKEQQQTAIGKPCSAAILNLKRKKKQDQIVVVAESR</sequence>
<keyword evidence="2" id="KW-1185">Reference proteome</keyword>
<evidence type="ECO:0000313" key="2">
    <source>
        <dbReference type="Proteomes" id="UP000027093"/>
    </source>
</evidence>
<accession>A0A060HFX2</accession>
<proteinExistence type="predicted"/>
<protein>
    <submittedName>
        <fullName evidence="1">Uncharacterized protein</fullName>
    </submittedName>
</protein>
<reference evidence="1 2" key="1">
    <citation type="journal article" date="2014" name="Int. J. Syst. Evol. Microbiol.">
        <title>Nitrososphaera viennensis gen. nov., sp. nov., an aerobic and mesophilic, ammonia-oxidizing archaeon from soil and a member of the archaeal phylum Thaumarchaeota.</title>
        <authorList>
            <person name="Stieglmeier M."/>
            <person name="Klingl A."/>
            <person name="Alves R.J."/>
            <person name="Rittmann S.K."/>
            <person name="Melcher M."/>
            <person name="Leisch N."/>
            <person name="Schleper C."/>
        </authorList>
    </citation>
    <scope>NUCLEOTIDE SEQUENCE [LARGE SCALE GENOMIC DNA]</scope>
    <source>
        <strain evidence="1">EN76</strain>
    </source>
</reference>
<name>A0A060HFX2_9ARCH</name>
<dbReference type="STRING" id="926571.NVIE_012700"/>
<organism evidence="1 2">
    <name type="scientific">Nitrososphaera viennensis EN76</name>
    <dbReference type="NCBI Taxonomy" id="926571"/>
    <lineage>
        <taxon>Archaea</taxon>
        <taxon>Nitrososphaerota</taxon>
        <taxon>Nitrososphaeria</taxon>
        <taxon>Nitrososphaerales</taxon>
        <taxon>Nitrososphaeraceae</taxon>
        <taxon>Nitrososphaera</taxon>
    </lineage>
</organism>
<dbReference type="KEGG" id="nvn:NVIE_012700"/>
<dbReference type="Proteomes" id="UP000027093">
    <property type="component" value="Chromosome"/>
</dbReference>
<gene>
    <name evidence="1" type="ORF">NVIE_012700</name>
</gene>
<evidence type="ECO:0000313" key="1">
    <source>
        <dbReference type="EMBL" id="AIC15504.1"/>
    </source>
</evidence>
<dbReference type="EMBL" id="CP007536">
    <property type="protein sequence ID" value="AIC15504.1"/>
    <property type="molecule type" value="Genomic_DNA"/>
</dbReference>